<proteinExistence type="predicted"/>
<evidence type="ECO:0000313" key="2">
    <source>
        <dbReference type="Proteomes" id="UP001163798"/>
    </source>
</evidence>
<dbReference type="AlphaFoldDB" id="A0AA38KTE2"/>
<gene>
    <name evidence="1" type="ORF">GGU10DRAFT_380619</name>
</gene>
<dbReference type="Proteomes" id="UP001163798">
    <property type="component" value="Unassembled WGS sequence"/>
</dbReference>
<reference evidence="1" key="1">
    <citation type="submission" date="2022-08" db="EMBL/GenBank/DDBJ databases">
        <authorList>
            <consortium name="DOE Joint Genome Institute"/>
            <person name="Min B."/>
            <person name="Riley R."/>
            <person name="Sierra-Patev S."/>
            <person name="Naranjo-Ortiz M."/>
            <person name="Looney B."/>
            <person name="Konkel Z."/>
            <person name="Slot J.C."/>
            <person name="Sakamoto Y."/>
            <person name="Steenwyk J.L."/>
            <person name="Rokas A."/>
            <person name="Carro J."/>
            <person name="Camarero S."/>
            <person name="Ferreira P."/>
            <person name="Molpeceres G."/>
            <person name="Ruiz-Duenas F.J."/>
            <person name="Serrano A."/>
            <person name="Henrissat B."/>
            <person name="Drula E."/>
            <person name="Hughes K.W."/>
            <person name="Mata J.L."/>
            <person name="Ishikawa N.K."/>
            <person name="Vargas-Isla R."/>
            <person name="Ushijima S."/>
            <person name="Smith C.A."/>
            <person name="Ahrendt S."/>
            <person name="Andreopoulos W."/>
            <person name="He G."/>
            <person name="Labutti K."/>
            <person name="Lipzen A."/>
            <person name="Ng V."/>
            <person name="Sandor L."/>
            <person name="Barry K."/>
            <person name="Martinez A.T."/>
            <person name="Xiao Y."/>
            <person name="Gibbons J.G."/>
            <person name="Terashima K."/>
            <person name="Hibbett D.S."/>
            <person name="Grigoriev I.V."/>
        </authorList>
    </citation>
    <scope>NUCLEOTIDE SEQUENCE</scope>
    <source>
        <strain evidence="1">TFB10291</strain>
    </source>
</reference>
<organism evidence="1 2">
    <name type="scientific">Lentinula aff. detonsa</name>
    <dbReference type="NCBI Taxonomy" id="2804958"/>
    <lineage>
        <taxon>Eukaryota</taxon>
        <taxon>Fungi</taxon>
        <taxon>Dikarya</taxon>
        <taxon>Basidiomycota</taxon>
        <taxon>Agaricomycotina</taxon>
        <taxon>Agaricomycetes</taxon>
        <taxon>Agaricomycetidae</taxon>
        <taxon>Agaricales</taxon>
        <taxon>Marasmiineae</taxon>
        <taxon>Omphalotaceae</taxon>
        <taxon>Lentinula</taxon>
    </lineage>
</organism>
<accession>A0AA38KTE2</accession>
<sequence>MAKIAWEAVMKETIVNYWQKAGILGCELFSTKSNKIQGWNILHTFASTPMTLPEAEKQLKELFGDSYNDEIWHAMLSKITCLEPNSDSAAIFTEIDMHLQSLHSSTASAPTQTDSIIPVERDLMEIIADLKTRNRIFGETPTLEELVDPVEEKEIGGSAFHYGEDAEKKIVDQIEEDDDEDNGPPDVSLSELLGNLKLAKEQCLTSQIDSPGVAEEALKLMEQLRKFRGQVQKLQLLKAKQVPIMNYFDTE</sequence>
<keyword evidence="2" id="KW-1185">Reference proteome</keyword>
<evidence type="ECO:0000313" key="1">
    <source>
        <dbReference type="EMBL" id="KAJ3780447.1"/>
    </source>
</evidence>
<name>A0AA38KTE2_9AGAR</name>
<dbReference type="EMBL" id="MU793735">
    <property type="protein sequence ID" value="KAJ3780447.1"/>
    <property type="molecule type" value="Genomic_DNA"/>
</dbReference>
<protein>
    <submittedName>
        <fullName evidence="1">Uncharacterized protein</fullName>
    </submittedName>
</protein>
<comment type="caution">
    <text evidence="1">The sequence shown here is derived from an EMBL/GenBank/DDBJ whole genome shotgun (WGS) entry which is preliminary data.</text>
</comment>